<evidence type="ECO:0000313" key="3">
    <source>
        <dbReference type="Proteomes" id="UP001186944"/>
    </source>
</evidence>
<keyword evidence="3" id="KW-1185">Reference proteome</keyword>
<name>A0AA89BSL2_PINIB</name>
<feature type="region of interest" description="Disordered" evidence="1">
    <location>
        <begin position="50"/>
        <end position="71"/>
    </location>
</feature>
<dbReference type="EMBL" id="VSWD01000012">
    <property type="protein sequence ID" value="KAK3085876.1"/>
    <property type="molecule type" value="Genomic_DNA"/>
</dbReference>
<dbReference type="Proteomes" id="UP001186944">
    <property type="component" value="Unassembled WGS sequence"/>
</dbReference>
<organism evidence="2 3">
    <name type="scientific">Pinctada imbricata</name>
    <name type="common">Atlantic pearl-oyster</name>
    <name type="synonym">Pinctada martensii</name>
    <dbReference type="NCBI Taxonomy" id="66713"/>
    <lineage>
        <taxon>Eukaryota</taxon>
        <taxon>Metazoa</taxon>
        <taxon>Spiralia</taxon>
        <taxon>Lophotrochozoa</taxon>
        <taxon>Mollusca</taxon>
        <taxon>Bivalvia</taxon>
        <taxon>Autobranchia</taxon>
        <taxon>Pteriomorphia</taxon>
        <taxon>Pterioida</taxon>
        <taxon>Pterioidea</taxon>
        <taxon>Pteriidae</taxon>
        <taxon>Pinctada</taxon>
    </lineage>
</organism>
<proteinExistence type="predicted"/>
<accession>A0AA89BSL2</accession>
<evidence type="ECO:0000256" key="1">
    <source>
        <dbReference type="SAM" id="MobiDB-lite"/>
    </source>
</evidence>
<evidence type="ECO:0000313" key="2">
    <source>
        <dbReference type="EMBL" id="KAK3085876.1"/>
    </source>
</evidence>
<sequence>MSRKGRNWVKVHWLRGKLFGENFTKKVDPLRGKLSGENIIKMVNWLRGKPSGENRLTGSETGVTSAGASSVSHQDSLEQKVALLRERHILMQSAKSDMEIGLPPQIPISQDGEEGYVKSQKSIANYQSQDCQIFRPPPNKIVYDIDSPPPYISRSVSSIDSLGHASLGSRGRLDMDPNNSCDVMLRCYSMPNNNNHLNNTGGSRTPTSQHARHLRGKTNVQTPGLSLDRPPDYNQVVNIGVCSSSSSSDGKV</sequence>
<reference evidence="2" key="1">
    <citation type="submission" date="2019-08" db="EMBL/GenBank/DDBJ databases">
        <title>The improved chromosome-level genome for the pearl oyster Pinctada fucata martensii using PacBio sequencing and Hi-C.</title>
        <authorList>
            <person name="Zheng Z."/>
        </authorList>
    </citation>
    <scope>NUCLEOTIDE SEQUENCE</scope>
    <source>
        <strain evidence="2">ZZ-2019</strain>
        <tissue evidence="2">Adductor muscle</tissue>
    </source>
</reference>
<comment type="caution">
    <text evidence="2">The sequence shown here is derived from an EMBL/GenBank/DDBJ whole genome shotgun (WGS) entry which is preliminary data.</text>
</comment>
<gene>
    <name evidence="2" type="ORF">FSP39_009948</name>
</gene>
<dbReference type="AlphaFoldDB" id="A0AA89BSL2"/>
<protein>
    <submittedName>
        <fullName evidence="2">Uncharacterized protein</fullName>
    </submittedName>
</protein>
<feature type="compositionally biased region" description="Polar residues" evidence="1">
    <location>
        <begin position="54"/>
        <end position="71"/>
    </location>
</feature>